<keyword evidence="3" id="KW-1185">Reference proteome</keyword>
<protein>
    <submittedName>
        <fullName evidence="2">Uncharacterized protein</fullName>
    </submittedName>
</protein>
<feature type="non-terminal residue" evidence="2">
    <location>
        <position position="84"/>
    </location>
</feature>
<feature type="compositionally biased region" description="Basic and acidic residues" evidence="1">
    <location>
        <begin position="33"/>
        <end position="49"/>
    </location>
</feature>
<evidence type="ECO:0000313" key="3">
    <source>
        <dbReference type="Proteomes" id="UP000266841"/>
    </source>
</evidence>
<evidence type="ECO:0000313" key="2">
    <source>
        <dbReference type="EMBL" id="EJK70898.1"/>
    </source>
</evidence>
<name>K0SWV0_THAOC</name>
<sequence length="84" mass="8829">MTEIRVVKTSLMQRVTVKRSGSIGNSEGEDDGEKGSEDELASDGKKDGSSGDGDGSLDTPRSLSDRASSRCEDNDDGSEVVMSD</sequence>
<reference evidence="2 3" key="1">
    <citation type="journal article" date="2012" name="Genome Biol.">
        <title>Genome and low-iron response of an oceanic diatom adapted to chronic iron limitation.</title>
        <authorList>
            <person name="Lommer M."/>
            <person name="Specht M."/>
            <person name="Roy A.S."/>
            <person name="Kraemer L."/>
            <person name="Andreson R."/>
            <person name="Gutowska M.A."/>
            <person name="Wolf J."/>
            <person name="Bergner S.V."/>
            <person name="Schilhabel M.B."/>
            <person name="Klostermeier U.C."/>
            <person name="Beiko R.G."/>
            <person name="Rosenstiel P."/>
            <person name="Hippler M."/>
            <person name="Laroche J."/>
        </authorList>
    </citation>
    <scope>NUCLEOTIDE SEQUENCE [LARGE SCALE GENOMIC DNA]</scope>
    <source>
        <strain evidence="2 3">CCMP1005</strain>
    </source>
</reference>
<accession>K0SWV0</accession>
<feature type="compositionally biased region" description="Basic and acidic residues" evidence="1">
    <location>
        <begin position="63"/>
        <end position="72"/>
    </location>
</feature>
<gene>
    <name evidence="2" type="ORF">THAOC_07708</name>
</gene>
<evidence type="ECO:0000256" key="1">
    <source>
        <dbReference type="SAM" id="MobiDB-lite"/>
    </source>
</evidence>
<dbReference type="Proteomes" id="UP000266841">
    <property type="component" value="Unassembled WGS sequence"/>
</dbReference>
<proteinExistence type="predicted"/>
<feature type="region of interest" description="Disordered" evidence="1">
    <location>
        <begin position="17"/>
        <end position="84"/>
    </location>
</feature>
<dbReference type="EMBL" id="AGNL01007909">
    <property type="protein sequence ID" value="EJK70898.1"/>
    <property type="molecule type" value="Genomic_DNA"/>
</dbReference>
<organism evidence="2 3">
    <name type="scientific">Thalassiosira oceanica</name>
    <name type="common">Marine diatom</name>
    <dbReference type="NCBI Taxonomy" id="159749"/>
    <lineage>
        <taxon>Eukaryota</taxon>
        <taxon>Sar</taxon>
        <taxon>Stramenopiles</taxon>
        <taxon>Ochrophyta</taxon>
        <taxon>Bacillariophyta</taxon>
        <taxon>Coscinodiscophyceae</taxon>
        <taxon>Thalassiosirophycidae</taxon>
        <taxon>Thalassiosirales</taxon>
        <taxon>Thalassiosiraceae</taxon>
        <taxon>Thalassiosira</taxon>
    </lineage>
</organism>
<dbReference type="AlphaFoldDB" id="K0SWV0"/>
<comment type="caution">
    <text evidence="2">The sequence shown here is derived from an EMBL/GenBank/DDBJ whole genome shotgun (WGS) entry which is preliminary data.</text>
</comment>